<dbReference type="GO" id="GO:2001256">
    <property type="term" value="P:regulation of store-operated calcium entry"/>
    <property type="evidence" value="ECO:0007669"/>
    <property type="project" value="TreeGrafter"/>
</dbReference>
<proteinExistence type="evidence at transcript level"/>
<feature type="region of interest" description="Disordered" evidence="1">
    <location>
        <begin position="285"/>
        <end position="305"/>
    </location>
</feature>
<sequence>CLSLSLCPEAQVPAQEEDGMSVRRRDMRSTELKSSSEMLCTQTDWSPHPSPNPSPNPRPNPSPHPSPNPSPNPSLDTTETSLEENSFDSGLVSRCRDVKLNDSLNSDSFKQLHRGSTIKKYNAQFHKVFKNIQEEETLRKVYSCALQRDILLQGRLYISSNWLCFHARLFGKDIKVTIAVSSIKLVKKHRTAGLLPNGLAIRTNMDEKHIFVSFLSRDSVYDVLKLVCSHLQANSKKSLSASLCTDTCDSSPLEKCLLQITIQRKLSNGSTSSLLDTECASVLRSSSSSLSGPEPDPPRPHRLSLNTTETVNENKFEPEYSEGIGSVQHGILRILFTIIVLLLLSSIYMMFRVLSLEQQLAALQSSPHPALAPRPR</sequence>
<dbReference type="EMBL" id="JW872147">
    <property type="protein sequence ID" value="AFP04665.1"/>
    <property type="molecule type" value="mRNA"/>
</dbReference>
<dbReference type="GO" id="GO:0061817">
    <property type="term" value="P:endoplasmic reticulum-plasma membrane tethering"/>
    <property type="evidence" value="ECO:0007669"/>
    <property type="project" value="TreeGrafter"/>
</dbReference>
<dbReference type="GO" id="GO:0005546">
    <property type="term" value="F:phosphatidylinositol-4,5-bisphosphate binding"/>
    <property type="evidence" value="ECO:0007669"/>
    <property type="project" value="TreeGrafter"/>
</dbReference>
<organism evidence="4">
    <name type="scientific">Callorhinchus milii</name>
    <name type="common">Ghost shark</name>
    <dbReference type="NCBI Taxonomy" id="7868"/>
    <lineage>
        <taxon>Eukaryota</taxon>
        <taxon>Metazoa</taxon>
        <taxon>Chordata</taxon>
        <taxon>Craniata</taxon>
        <taxon>Vertebrata</taxon>
        <taxon>Chondrichthyes</taxon>
        <taxon>Holocephali</taxon>
        <taxon>Chimaeriformes</taxon>
        <taxon>Callorhinchidae</taxon>
        <taxon>Callorhinchus</taxon>
    </lineage>
</organism>
<evidence type="ECO:0000313" key="4">
    <source>
        <dbReference type="EMBL" id="AFP04665.1"/>
    </source>
</evidence>
<protein>
    <submittedName>
        <fullName evidence="4">GRAM domain-containing protein 2-like protein</fullName>
    </submittedName>
</protein>
<accession>V9L0H3</accession>
<dbReference type="InterPro" id="IPR004182">
    <property type="entry name" value="GRAM"/>
</dbReference>
<feature type="transmembrane region" description="Helical" evidence="2">
    <location>
        <begin position="330"/>
        <end position="351"/>
    </location>
</feature>
<keyword evidence="2" id="KW-0812">Transmembrane</keyword>
<feature type="region of interest" description="Disordered" evidence="1">
    <location>
        <begin position="1"/>
        <end position="89"/>
    </location>
</feature>
<feature type="compositionally biased region" description="Pro residues" evidence="1">
    <location>
        <begin position="48"/>
        <end position="72"/>
    </location>
</feature>
<dbReference type="PANTHER" id="PTHR46973">
    <property type="entry name" value="GRAM DOMAIN-CONTAINING PROTEIN 2A"/>
    <property type="match status" value="1"/>
</dbReference>
<dbReference type="GO" id="GO:0005789">
    <property type="term" value="C:endoplasmic reticulum membrane"/>
    <property type="evidence" value="ECO:0007669"/>
    <property type="project" value="TreeGrafter"/>
</dbReference>
<dbReference type="Pfam" id="PF02893">
    <property type="entry name" value="GRAM"/>
    <property type="match status" value="1"/>
</dbReference>
<dbReference type="PANTHER" id="PTHR46973:SF1">
    <property type="entry name" value="GRAM DOMAIN-CONTAINING PROTEIN 2A"/>
    <property type="match status" value="1"/>
</dbReference>
<feature type="domain" description="GRAM" evidence="3">
    <location>
        <begin position="123"/>
        <end position="190"/>
    </location>
</feature>
<feature type="compositionally biased region" description="Basic and acidic residues" evidence="1">
    <location>
        <begin position="20"/>
        <end position="31"/>
    </location>
</feature>
<dbReference type="GO" id="GO:0044232">
    <property type="term" value="C:organelle membrane contact site"/>
    <property type="evidence" value="ECO:0007669"/>
    <property type="project" value="TreeGrafter"/>
</dbReference>
<feature type="compositionally biased region" description="Polar residues" evidence="1">
    <location>
        <begin position="32"/>
        <end position="45"/>
    </location>
</feature>
<evidence type="ECO:0000259" key="3">
    <source>
        <dbReference type="SMART" id="SM00568"/>
    </source>
</evidence>
<reference evidence="4" key="1">
    <citation type="journal article" date="2014" name="Nature">
        <title>Elephant shark genome provides unique insights into gnathostome evolution.</title>
        <authorList>
            <consortium name="International Elephant Shark Genome Sequencing Consortium"/>
            <person name="Venkatesh B."/>
            <person name="Lee A.P."/>
            <person name="Ravi V."/>
            <person name="Maurya A.K."/>
            <person name="Lian M.M."/>
            <person name="Swann J.B."/>
            <person name="Ohta Y."/>
            <person name="Flajnik M.F."/>
            <person name="Sutoh Y."/>
            <person name="Kasahara M."/>
            <person name="Hoon S."/>
            <person name="Gangu V."/>
            <person name="Roy S.W."/>
            <person name="Irimia M."/>
            <person name="Korzh V."/>
            <person name="Kondrychyn I."/>
            <person name="Lim Z.W."/>
            <person name="Tay B.H."/>
            <person name="Tohari S."/>
            <person name="Kong K.W."/>
            <person name="Ho S."/>
            <person name="Lorente-Galdos B."/>
            <person name="Quilez J."/>
            <person name="Marques-Bonet T."/>
            <person name="Raney B.J."/>
            <person name="Ingham P.W."/>
            <person name="Tay A."/>
            <person name="Hillier L.W."/>
            <person name="Minx P."/>
            <person name="Boehm T."/>
            <person name="Wilson R.K."/>
            <person name="Brenner S."/>
            <person name="Warren W.C."/>
        </authorList>
    </citation>
    <scope>NUCLEOTIDE SEQUENCE</scope>
    <source>
        <tissue evidence="4">Kidney</tissue>
    </source>
</reference>
<keyword evidence="2" id="KW-0472">Membrane</keyword>
<name>V9L0H3_CALMI</name>
<dbReference type="CDD" id="cd13220">
    <property type="entry name" value="PH-GRAM_GRAMDC"/>
    <property type="match status" value="1"/>
</dbReference>
<dbReference type="Gene3D" id="2.30.29.30">
    <property type="entry name" value="Pleckstrin-homology domain (PH domain)/Phosphotyrosine-binding domain (PTB)"/>
    <property type="match status" value="1"/>
</dbReference>
<feature type="non-terminal residue" evidence="4">
    <location>
        <position position="1"/>
    </location>
</feature>
<dbReference type="InterPro" id="IPR011993">
    <property type="entry name" value="PH-like_dom_sf"/>
</dbReference>
<dbReference type="InterPro" id="IPR042624">
    <property type="entry name" value="RAMD2A"/>
</dbReference>
<dbReference type="FunFam" id="2.30.29.30:FF:000086">
    <property type="entry name" value="GRAM domain-containing protein 2B isoform 2"/>
    <property type="match status" value="1"/>
</dbReference>
<dbReference type="AlphaFoldDB" id="V9L0H3"/>
<evidence type="ECO:0000256" key="2">
    <source>
        <dbReference type="SAM" id="Phobius"/>
    </source>
</evidence>
<keyword evidence="2" id="KW-1133">Transmembrane helix</keyword>
<dbReference type="SMART" id="SM00568">
    <property type="entry name" value="GRAM"/>
    <property type="match status" value="1"/>
</dbReference>
<evidence type="ECO:0000256" key="1">
    <source>
        <dbReference type="SAM" id="MobiDB-lite"/>
    </source>
</evidence>